<keyword evidence="1" id="KW-0805">Transcription regulation</keyword>
<protein>
    <submittedName>
        <fullName evidence="5">GntR family transcriptional regulator</fullName>
    </submittedName>
</protein>
<accession>A0ABW4E3C6</accession>
<feature type="domain" description="HTH gntR-type" evidence="4">
    <location>
        <begin position="9"/>
        <end position="77"/>
    </location>
</feature>
<evidence type="ECO:0000259" key="4">
    <source>
        <dbReference type="PROSITE" id="PS50949"/>
    </source>
</evidence>
<evidence type="ECO:0000313" key="6">
    <source>
        <dbReference type="Proteomes" id="UP001597252"/>
    </source>
</evidence>
<sequence>MHFEADSVVPLYQQIATQFEAGILSGAFAEGEQIPSTTMVAHTYQLNPATVLKGMNRLVDAGLIEKRRGIGMFVCAGAQAQLQQQAQADFYQQQVAALVKTAKQLGITQAALQAAIEKGWAHVGD</sequence>
<dbReference type="RefSeq" id="WP_125753383.1">
    <property type="nucleotide sequence ID" value="NZ_JBHTON010000008.1"/>
</dbReference>
<dbReference type="PANTHER" id="PTHR38445:SF10">
    <property type="entry name" value="GNTR-FAMILY TRANSCRIPTIONAL REGULATOR"/>
    <property type="match status" value="1"/>
</dbReference>
<organism evidence="5 6">
    <name type="scientific">Lacticaseibacillus baoqingensis</name>
    <dbReference type="NCBI Taxonomy" id="2486013"/>
    <lineage>
        <taxon>Bacteria</taxon>
        <taxon>Bacillati</taxon>
        <taxon>Bacillota</taxon>
        <taxon>Bacilli</taxon>
        <taxon>Lactobacillales</taxon>
        <taxon>Lactobacillaceae</taxon>
        <taxon>Lacticaseibacillus</taxon>
    </lineage>
</organism>
<dbReference type="InterPro" id="IPR000524">
    <property type="entry name" value="Tscrpt_reg_HTH_GntR"/>
</dbReference>
<evidence type="ECO:0000256" key="2">
    <source>
        <dbReference type="ARBA" id="ARBA00023125"/>
    </source>
</evidence>
<dbReference type="InterPro" id="IPR036390">
    <property type="entry name" value="WH_DNA-bd_sf"/>
</dbReference>
<dbReference type="InterPro" id="IPR036388">
    <property type="entry name" value="WH-like_DNA-bd_sf"/>
</dbReference>
<reference evidence="6" key="1">
    <citation type="journal article" date="2019" name="Int. J. Syst. Evol. Microbiol.">
        <title>The Global Catalogue of Microorganisms (GCM) 10K type strain sequencing project: providing services to taxonomists for standard genome sequencing and annotation.</title>
        <authorList>
            <consortium name="The Broad Institute Genomics Platform"/>
            <consortium name="The Broad Institute Genome Sequencing Center for Infectious Disease"/>
            <person name="Wu L."/>
            <person name="Ma J."/>
        </authorList>
    </citation>
    <scope>NUCLEOTIDE SEQUENCE [LARGE SCALE GENOMIC DNA]</scope>
    <source>
        <strain evidence="6">CCM 8903</strain>
    </source>
</reference>
<dbReference type="SUPFAM" id="SSF46785">
    <property type="entry name" value="Winged helix' DNA-binding domain"/>
    <property type="match status" value="1"/>
</dbReference>
<dbReference type="Pfam" id="PF00392">
    <property type="entry name" value="GntR"/>
    <property type="match status" value="1"/>
</dbReference>
<dbReference type="SMART" id="SM00345">
    <property type="entry name" value="HTH_GNTR"/>
    <property type="match status" value="1"/>
</dbReference>
<dbReference type="PROSITE" id="PS50949">
    <property type="entry name" value="HTH_GNTR"/>
    <property type="match status" value="1"/>
</dbReference>
<keyword evidence="6" id="KW-1185">Reference proteome</keyword>
<comment type="caution">
    <text evidence="5">The sequence shown here is derived from an EMBL/GenBank/DDBJ whole genome shotgun (WGS) entry which is preliminary data.</text>
</comment>
<gene>
    <name evidence="5" type="ORF">ACFQ5J_04165</name>
</gene>
<dbReference type="Gene3D" id="1.10.10.10">
    <property type="entry name" value="Winged helix-like DNA-binding domain superfamily/Winged helix DNA-binding domain"/>
    <property type="match status" value="1"/>
</dbReference>
<proteinExistence type="predicted"/>
<evidence type="ECO:0000313" key="5">
    <source>
        <dbReference type="EMBL" id="MFD1484427.1"/>
    </source>
</evidence>
<keyword evidence="3" id="KW-0804">Transcription</keyword>
<evidence type="ECO:0000256" key="1">
    <source>
        <dbReference type="ARBA" id="ARBA00023015"/>
    </source>
</evidence>
<evidence type="ECO:0000256" key="3">
    <source>
        <dbReference type="ARBA" id="ARBA00023163"/>
    </source>
</evidence>
<dbReference type="EMBL" id="JBHTON010000008">
    <property type="protein sequence ID" value="MFD1484427.1"/>
    <property type="molecule type" value="Genomic_DNA"/>
</dbReference>
<keyword evidence="2" id="KW-0238">DNA-binding</keyword>
<dbReference type="CDD" id="cd07377">
    <property type="entry name" value="WHTH_GntR"/>
    <property type="match status" value="1"/>
</dbReference>
<dbReference type="Proteomes" id="UP001597252">
    <property type="component" value="Unassembled WGS sequence"/>
</dbReference>
<name>A0ABW4E3C6_9LACO</name>
<dbReference type="PANTHER" id="PTHR38445">
    <property type="entry name" value="HTH-TYPE TRANSCRIPTIONAL REPRESSOR YTRA"/>
    <property type="match status" value="1"/>
</dbReference>